<organism evidence="1 2">
    <name type="scientific">Pangasianodon gigas</name>
    <name type="common">Mekong giant catfish</name>
    <name type="synonym">Pangasius gigas</name>
    <dbReference type="NCBI Taxonomy" id="30993"/>
    <lineage>
        <taxon>Eukaryota</taxon>
        <taxon>Metazoa</taxon>
        <taxon>Chordata</taxon>
        <taxon>Craniata</taxon>
        <taxon>Vertebrata</taxon>
        <taxon>Euteleostomi</taxon>
        <taxon>Actinopterygii</taxon>
        <taxon>Neopterygii</taxon>
        <taxon>Teleostei</taxon>
        <taxon>Ostariophysi</taxon>
        <taxon>Siluriformes</taxon>
        <taxon>Pangasiidae</taxon>
        <taxon>Pangasianodon</taxon>
    </lineage>
</organism>
<evidence type="ECO:0000313" key="1">
    <source>
        <dbReference type="EMBL" id="MCI4375760.1"/>
    </source>
</evidence>
<dbReference type="EMBL" id="CM040455">
    <property type="protein sequence ID" value="MCI4375760.1"/>
    <property type="molecule type" value="Genomic_DNA"/>
</dbReference>
<comment type="caution">
    <text evidence="1">The sequence shown here is derived from an EMBL/GenBank/DDBJ whole genome shotgun (WGS) entry which is preliminary data.</text>
</comment>
<gene>
    <name evidence="1" type="ORF">PGIGA_G00112920</name>
</gene>
<sequence length="562" mass="62250">MANILHWMSKKKKPEASATAGMRPQESMPDKRLKCFRDIKDIVLGLNDEEWTALTKDLPNKYTRLDFAVLCTKIVRDVSTSAVQGILPTLIDTVGKEKFRLAAVKFKQRAEGRVTTAARSEEDPLDLICDIIEGVVIEIKNAMKNAILKVASDWIQPCQSGLHSPSLGQLSHQLDKIDSHSRMMVDVDSCTEEVTPDHFHKTCTNSVCDVLQKWMDSSSMSATSSMPQSSVLTPDIACSSAVPETSDDLVVEISISEDGTITEKPFSGVETDKPAEVHVDTVINQLKNLMSDEAIQRHAKEITALTSKIFRNMIGPNLGRSFSDSALEMVFAHNSLLREPSLSPLVNIFLDESMQHLLQHLLSVKPTLTDMALQSTSCDKDKLSGFQALSNFSKTLRNFVVKCFHTKSSTSGKRENVEPEQMDSNSIRHILTSAKPSSRIPSVLSSETLDDPGTCNQKRESHDLNFSSLDEVSAPAGVKRRTGFHFIVGKKAPLIRVQTKKRRKVCPIYEVTDHNQPTSSGSLHGDSCSEPKASESSSFQSLRRMFLAICTTLRLKKTNSEK</sequence>
<name>A0ACC5WAR5_PANGG</name>
<accession>A0ACC5WAR5</accession>
<keyword evidence="2" id="KW-1185">Reference proteome</keyword>
<protein>
    <submittedName>
        <fullName evidence="1">Uncharacterized protein</fullName>
    </submittedName>
</protein>
<dbReference type="Proteomes" id="UP000829447">
    <property type="component" value="Linkage Group LG2"/>
</dbReference>
<evidence type="ECO:0000313" key="2">
    <source>
        <dbReference type="Proteomes" id="UP000829447"/>
    </source>
</evidence>
<reference evidence="1 2" key="1">
    <citation type="journal article" date="2022" name="bioRxiv">
        <title>An ancient truncated duplication of the anti-Mullerian hormone receptor type 2 gene is a potential conserved master sex determinant in the Pangasiidae catfish family.</title>
        <authorList>
            <person name="Wen M."/>
            <person name="Pan Q."/>
            <person name="Jouanno E."/>
            <person name="Montfort J."/>
            <person name="Zahm M."/>
            <person name="Cabau C."/>
            <person name="Klopp C."/>
            <person name="Iampietro C."/>
            <person name="Roques C."/>
            <person name="Bouchez O."/>
            <person name="Castinel A."/>
            <person name="Donnadieu C."/>
            <person name="Parrinello H."/>
            <person name="Poncet C."/>
            <person name="Belmonte E."/>
            <person name="Gautier V."/>
            <person name="Avarre J.-C."/>
            <person name="Dugue R."/>
            <person name="Gustiano R."/>
            <person name="Ha T.T.T."/>
            <person name="Campet M."/>
            <person name="Sriphairoj K."/>
            <person name="Ribolli J."/>
            <person name="de Almeida F.L."/>
            <person name="Desvignes T."/>
            <person name="Postlethwait J.H."/>
            <person name="Bucao C.F."/>
            <person name="Robinson-Rechavi M."/>
            <person name="Bobe J."/>
            <person name="Herpin A."/>
            <person name="Guiguen Y."/>
        </authorList>
    </citation>
    <scope>NUCLEOTIDE SEQUENCE [LARGE SCALE GENOMIC DNA]</scope>
    <source>
        <strain evidence="1">YG-Dec2019</strain>
    </source>
</reference>
<proteinExistence type="predicted"/>